<dbReference type="InterPro" id="IPR005877">
    <property type="entry name" value="YSIRK_signal_dom"/>
</dbReference>
<dbReference type="NCBIfam" id="TIGR01168">
    <property type="entry name" value="YSIRK_signal"/>
    <property type="match status" value="1"/>
</dbReference>
<dbReference type="Pfam" id="PF17965">
    <property type="entry name" value="MucBP_2"/>
    <property type="match status" value="2"/>
</dbReference>
<feature type="compositionally biased region" description="Basic and acidic residues" evidence="2">
    <location>
        <begin position="2987"/>
        <end position="2998"/>
    </location>
</feature>
<dbReference type="RefSeq" id="WP_198566459.1">
    <property type="nucleotide sequence ID" value="NZ_JACCPP010000010.1"/>
</dbReference>
<feature type="compositionally biased region" description="Low complexity" evidence="2">
    <location>
        <begin position="2932"/>
        <end position="2951"/>
    </location>
</feature>
<feature type="compositionally biased region" description="Low complexity" evidence="2">
    <location>
        <begin position="2969"/>
        <end position="2986"/>
    </location>
</feature>
<sequence>MLFNKHAETKQRFGIRKLTIGATSVLLSTLFLTINNSQKAQAATAENGSSTTSSLEQKDSKSTSNQNVTDPSAGNTQNSSPNQNRGGTADTTNGVEKTSATSDTAENTAKNTATTDLDGKTANEAAINKEVTDKPLKDDGQDKAAVEKVAAANMKFAAKPPASPSTPVLSQDSHDKNMSLSINSAELSNKTYDPEVITLNATNVHAGDKIVIKVKKGSAYDLKGENLPVGTVTFHDKDDYRVYELNITATGGKLAYKIIATKYNNYWGQPAPMPDTGVTNKDIQWSVNGQDQAPLSFKQTIIPQLTADTVYIANSYGAGYGAVSSTIKKVIPNQDYNFVYKMTENNGIIHDGSYASNNIHSAVNYGSTITIPVPENFLLNHDTTIKANTELGLIDKGNADSQITITQAGIGQDIIITVPKGRSKQGADGQQPYVLNGKFVYDQNNLPEHDTTVEAKGNSVIDQTYTADGQKIQATGGVFKVTIAGKDYKPQSGDLNLGVGGAVNNNELLLDSNPTNDPKVVNWFTYNNNSNGITDAKIQLDLADGLHVTGIKTPKDLGTIYNNIGNIKSYTYEITLTNGKKVTGTVTAGETVSSTDNVGIRSIIFTPDTKTIGRNTKTDGLPNVGKISDQTANLSQNLFIAYGNLNDTYDDGTKVKVDDKLTSSITIFGSNFKSKPDGTKVVSYTASGTQTIIDSSKFTASLGTWTYQPSTNPGQQSAGEISLNGGGSGNYSYIYEPIFYYVVPGNAVFSGNSVDRLNKNGNQSPSPIVTSYLVNGHQIVKVDYTGTNYQYNTATGANDSLHLDNANNQTGKTLPWEVYIYSKDIKIVTSGAKGQFLTASDAEKSGSSLKLDPNKFYYIGGGNWTTATASAMVMADSANGNKNNGLYFQQASSDDKGTNQMSFRVNVVNYDTQSDLRDAVGFVNLPTIGYNNSTLNFSLSGPVDANDQTVLYSTTTTDLPTDLHTKTPSTDNFLTEDQVKEKIAKGEMSWSDIKSIAIKYDTVKANTATKDIYIHGIDKNIAQDAGKVGKLAWGLYGGNGMPPLVNKNASKITVSGTSTIDVRLHYKDPDKKDQYINVPSMSKTYKDNDNDHPMNESDFSQYSIPTELIPKGYELVLKDGQAVKSIINNGGKTWTTDAPDGSAQFGKTVIYNFDHDTVQFELTPKIDKATQSIKHVVHFVTNDSSAHQLFDDQAVDVTVTQATNEVTGKKTYAASYMENGKEVSLSVTKLDDGQISITFPAATIPSSKEYYVVDNTEDQANALTHTFTFTANSNSTIENFIKYAPVKQKLQVQVYDDDSKTALDTKDTGAKIEFIGNSNAAFPTNLQTNLDKLKTYYEGKNYIVTLPSASGNFDDTDNGPDKDKKVQVIEVHLTHAKDVKTEQVNAVRNVTYSGAGDLTPAEKTDTAQNVFSRTVTTDKVTNEVTKSQWTGSHTFAGVATPAVSGYHADKALAGNIEVTADSLNKADTATLAELMKNGVVVSDHVTYAPDHQELKIRVHDDTTNQDLSPVTAQSDLKDTIAISADGHTDEATPADFSNNIDKLKKYYKSKGYEIVSTSEVPAKFDNTSNGTSTTDKTPQYVDIHLEHALKLEKESKEITRTINFYDQDQNKLIHDANPNLPQYQQTVTQIVKFDRYIVRDEVTGQIIGYATPSQVTVDSTGQAQLVQKDGYTHATGESSDKTAGFVSPANYDKYNSYNNYDLSRYGYEAPTDVDGNSYSQVAAATPKATDSDSVVNVYYHEKVVTVTVDNPPTPGTPIVPGSDVRYPKNDWNKQTATSESTRIIHYIYDDNTFVNGKDVSRQPVPGLDDIKQTVTFTQSAKINLVTGVVSYQGDWKPKDSSIYAEVVSPNYKTNPSLTGYTPHQEIVNAAKATYGANAGDVFVRYVANNSLVQVEYVDKDTGDTLKVDKKTGKSGETFTYSTADLIKEYEKQGYELDHDGYTLNDGHLNQLTFDSYDDVTYGQYPAEIKQKWTVYLTHKKLTVTSDQPKDSTEKITTSHGYDHNYPSGVGQNDLNNTVKRTISFVYTDKPDGPFPFPSVEQDVSYRRKATIDLVKLAKGDKDAVTYSNWEPAEAGKESFTKNPVPVKTSYVADYEVVPSQDVPKDKTGKAENGQNVVVKYSPVGKIIPVDKEGNTIPGAPTPSYSNDSHDPTKVTNTPVPEIPGYHAEISEVTPNPNKPVENTKVVYVKNKQTIDLTYVDTTTNKTLTTQANVAQGDSDSAIPASVTDTLNATTQSYLDKGYVIDASKPQATVPTNFDSSSQNPDGTDAEHQVVTVYLTHGKETITANDPKNPGDPINEKDPNGAKYPPEASKSNLTISSQNIVHYKGAGEQTPKDSVVTDDNTLTRTVTIDKVTGDVLPETSAWQGEKDYDDVATPVVTGYFADKKTAGESKATTADVERAKDGVITNETTVVYKPMGKIIPVDKNGNPIPNSPRPIFNNDPQDPTKASKTNTPEIPGYHTEISEVTPDPDNPGKDREVVYVADSQKVLIQVYDKDSKTPNQPLDTSKTNVTVSFNGDSFTNFPTSAATSVDDLIKYCESCGYKVENKPTAEELAAKFDGDKTVDQYLKLTLVHDTETITGENPKKVGDPINPADPDSKKYGEQTSKENLVIASEVTIDYDGAGKKTPTKSVRTNDRALTRSVTIDKVTGAVISTSDWTGGANYDAVTTPKIPGYTADLESAGKASITPADYNDAVNGVITRKFKVVYTPEKQELQLKIYDQDLDKYLGGTDSFYGWTDQEVGEDPQTRLDELKKQFAEWGFDIVEVPKLAKNYDNTENGTSDQDNKSQVFVLVVKHHIETVTPDDPKTPEDKIPNTNQNYPSGLTETDLSKTITRTIIVHMPDGSTKEIKQEVVYTRTATVDSVTKEVTYTDWTSKNSNWSEYQSPDIPGYTVDIEKVELAKVPVDGHDVTVEINYTADPVPDEPVNPSNPGNPGTTTPDQPQQPGKPTDPTKPSEPNKPSNPGRPTNPNHPTKPTKPVTPAKPDQTHDQHSKVNGETDLNGFVDGISDEKAGAVAGASDNAQAGAKKLPQTSGESGWQASLLGMGLFFISLFGFKKKKEDE</sequence>
<feature type="compositionally biased region" description="Polar residues" evidence="2">
    <location>
        <begin position="62"/>
        <end position="103"/>
    </location>
</feature>
<feature type="domain" description="Mub B2-like" evidence="6">
    <location>
        <begin position="1380"/>
        <end position="1471"/>
    </location>
</feature>
<feature type="region of interest" description="Disordered" evidence="2">
    <location>
        <begin position="2919"/>
        <end position="3039"/>
    </location>
</feature>
<feature type="domain" description="Mucin binding" evidence="5">
    <location>
        <begin position="2192"/>
        <end position="2280"/>
    </location>
</feature>
<dbReference type="InterPro" id="IPR041495">
    <property type="entry name" value="Mub_B2"/>
</dbReference>
<gene>
    <name evidence="7" type="ORF">HYQ56_0873</name>
</gene>
<dbReference type="Proteomes" id="UP001194414">
    <property type="component" value="Unassembled WGS sequence"/>
</dbReference>
<organism evidence="7 8">
    <name type="scientific">Lactobacillus crispatus</name>
    <dbReference type="NCBI Taxonomy" id="47770"/>
    <lineage>
        <taxon>Bacteria</taxon>
        <taxon>Bacillati</taxon>
        <taxon>Bacillota</taxon>
        <taxon>Bacilli</taxon>
        <taxon>Lactobacillales</taxon>
        <taxon>Lactobacillaceae</taxon>
        <taxon>Lactobacillus</taxon>
    </lineage>
</organism>
<feature type="region of interest" description="Disordered" evidence="2">
    <location>
        <begin position="1988"/>
        <end position="2013"/>
    </location>
</feature>
<feature type="region of interest" description="Disordered" evidence="2">
    <location>
        <begin position="2803"/>
        <end position="2827"/>
    </location>
</feature>
<protein>
    <submittedName>
        <fullName evidence="7">Mucus-binding protein</fullName>
    </submittedName>
</protein>
<dbReference type="Pfam" id="PF17966">
    <property type="entry name" value="Muc_B2"/>
    <property type="match status" value="6"/>
</dbReference>
<dbReference type="NCBIfam" id="TIGR01167">
    <property type="entry name" value="LPXTG_anchor"/>
    <property type="match status" value="1"/>
</dbReference>
<evidence type="ECO:0000256" key="1">
    <source>
        <dbReference type="ARBA" id="ARBA00022729"/>
    </source>
</evidence>
<reference evidence="7" key="1">
    <citation type="submission" date="2020-07" db="EMBL/GenBank/DDBJ databases">
        <title>Comparative genomics analyses of Lactobacillus crispatus isolated from different ecological niches.</title>
        <authorList>
            <person name="Mancino W."/>
            <person name="Mancabelli L."/>
            <person name="Lugli G.A."/>
            <person name="Milani C."/>
            <person name="Viappiani A."/>
            <person name="Anzalone R."/>
            <person name="Longhi G."/>
            <person name="Ventura M."/>
            <person name="Turroni F."/>
        </authorList>
    </citation>
    <scope>NUCLEOTIDE SEQUENCE</scope>
    <source>
        <strain evidence="7">LB65</strain>
    </source>
</reference>
<evidence type="ECO:0000259" key="4">
    <source>
        <dbReference type="Pfam" id="PF04650"/>
    </source>
</evidence>
<feature type="compositionally biased region" description="Polar residues" evidence="2">
    <location>
        <begin position="2441"/>
        <end position="2455"/>
    </location>
</feature>
<comment type="caution">
    <text evidence="7">The sequence shown here is derived from an EMBL/GenBank/DDBJ whole genome shotgun (WGS) entry which is preliminary data.</text>
</comment>
<dbReference type="Gene3D" id="3.10.20.470">
    <property type="match status" value="3"/>
</dbReference>
<evidence type="ECO:0000313" key="7">
    <source>
        <dbReference type="EMBL" id="MBI1707893.1"/>
    </source>
</evidence>
<name>A0AAW4DQ31_9LACO</name>
<keyword evidence="3" id="KW-0812">Transmembrane</keyword>
<feature type="compositionally biased region" description="Basic and acidic residues" evidence="2">
    <location>
        <begin position="130"/>
        <end position="142"/>
    </location>
</feature>
<feature type="region of interest" description="Disordered" evidence="2">
    <location>
        <begin position="43"/>
        <end position="142"/>
    </location>
</feature>
<proteinExistence type="predicted"/>
<feature type="compositionally biased region" description="Polar residues" evidence="2">
    <location>
        <begin position="2816"/>
        <end position="2827"/>
    </location>
</feature>
<evidence type="ECO:0000259" key="6">
    <source>
        <dbReference type="Pfam" id="PF17966"/>
    </source>
</evidence>
<keyword evidence="3" id="KW-0472">Membrane</keyword>
<dbReference type="InterPro" id="IPR041558">
    <property type="entry name" value="MucBP_2"/>
</dbReference>
<dbReference type="Pfam" id="PF04650">
    <property type="entry name" value="YSIRK_signal"/>
    <property type="match status" value="1"/>
</dbReference>
<feature type="domain" description="Mub B2-like" evidence="6">
    <location>
        <begin position="2011"/>
        <end position="2122"/>
    </location>
</feature>
<feature type="region of interest" description="Disordered" evidence="2">
    <location>
        <begin position="2282"/>
        <end position="2317"/>
    </location>
</feature>
<feature type="domain" description="Mub B2-like" evidence="6">
    <location>
        <begin position="2313"/>
        <end position="2399"/>
    </location>
</feature>
<feature type="region of interest" description="Disordered" evidence="2">
    <location>
        <begin position="2425"/>
        <end position="2474"/>
    </location>
</feature>
<feature type="transmembrane region" description="Helical" evidence="3">
    <location>
        <begin position="3039"/>
        <end position="3057"/>
    </location>
</feature>
<evidence type="ECO:0000256" key="2">
    <source>
        <dbReference type="SAM" id="MobiDB-lite"/>
    </source>
</evidence>
<keyword evidence="3" id="KW-1133">Transmembrane helix</keyword>
<feature type="domain" description="Mub B2-like" evidence="6">
    <location>
        <begin position="2614"/>
        <end position="2700"/>
    </location>
</feature>
<feature type="domain" description="Mub B2-like" evidence="6">
    <location>
        <begin position="2827"/>
        <end position="2921"/>
    </location>
</feature>
<feature type="compositionally biased region" description="Basic and acidic residues" evidence="2">
    <location>
        <begin position="2803"/>
        <end position="2815"/>
    </location>
</feature>
<feature type="compositionally biased region" description="Polar residues" evidence="2">
    <location>
        <begin position="43"/>
        <end position="55"/>
    </location>
</feature>
<feature type="region of interest" description="Disordered" evidence="2">
    <location>
        <begin position="2582"/>
        <end position="2604"/>
    </location>
</feature>
<evidence type="ECO:0000256" key="3">
    <source>
        <dbReference type="SAM" id="Phobius"/>
    </source>
</evidence>
<accession>A0AAW4DQ31</accession>
<keyword evidence="1" id="KW-0732">Signal</keyword>
<dbReference type="Gene3D" id="2.60.40.4300">
    <property type="match status" value="7"/>
</dbReference>
<feature type="domain" description="Mub B2-like" evidence="6">
    <location>
        <begin position="1773"/>
        <end position="1888"/>
    </location>
</feature>
<evidence type="ECO:0000259" key="5">
    <source>
        <dbReference type="Pfam" id="PF17965"/>
    </source>
</evidence>
<feature type="compositionally biased region" description="Low complexity" evidence="2">
    <location>
        <begin position="104"/>
        <end position="115"/>
    </location>
</feature>
<dbReference type="EMBL" id="JACCPP010000010">
    <property type="protein sequence ID" value="MBI1707893.1"/>
    <property type="molecule type" value="Genomic_DNA"/>
</dbReference>
<evidence type="ECO:0000313" key="8">
    <source>
        <dbReference type="Proteomes" id="UP001194414"/>
    </source>
</evidence>
<feature type="domain" description="YSIRK Gram-positive signal peptide" evidence="4">
    <location>
        <begin position="8"/>
        <end position="32"/>
    </location>
</feature>
<feature type="domain" description="Mucin binding" evidence="5">
    <location>
        <begin position="1892"/>
        <end position="1958"/>
    </location>
</feature>